<feature type="region of interest" description="Disordered" evidence="4">
    <location>
        <begin position="1"/>
        <end position="28"/>
    </location>
</feature>
<proteinExistence type="predicted"/>
<dbReference type="PANTHER" id="PTHR38465:SF2">
    <property type="entry name" value="HTH-TYPE TRANSCRIPTIONAL REGULATOR MMPR5"/>
    <property type="match status" value="1"/>
</dbReference>
<evidence type="ECO:0000313" key="7">
    <source>
        <dbReference type="Proteomes" id="UP000253779"/>
    </source>
</evidence>
<evidence type="ECO:0000256" key="2">
    <source>
        <dbReference type="ARBA" id="ARBA00023125"/>
    </source>
</evidence>
<evidence type="ECO:0000313" key="8">
    <source>
        <dbReference type="Proteomes" id="UP001058236"/>
    </source>
</evidence>
<gene>
    <name evidence="5" type="ORF">DTW94_28960</name>
    <name evidence="6" type="ORF">NLU04_12600</name>
</gene>
<sequence length="176" mass="19169">MTDHEITPKADADASPGDGLSPVPGPDGFSDAEAAFISEMGSLMERWGLPQATGRLFGYLLLRNKPVDLDTMTRELGQAKSGLSVAARQLESWTLVRRTTRPGSRRIDYEAVGDLQHLLLVNNAHMRKFTETLSSGIPVARGEARDRLASLADLFSGFVEQTEALVADWEARRAAS</sequence>
<dbReference type="Proteomes" id="UP000253779">
    <property type="component" value="Chromosome"/>
</dbReference>
<dbReference type="AlphaFoldDB" id="A0AAD0Q9T7"/>
<reference evidence="5 7" key="1">
    <citation type="submission" date="2018-07" db="EMBL/GenBank/DDBJ databases">
        <title>Complete genome sequence of soil actinomycete Streptomyces cavourensis tj430.</title>
        <authorList>
            <person name="Wang P."/>
            <person name="Huang Y."/>
        </authorList>
    </citation>
    <scope>NUCLEOTIDE SEQUENCE [LARGE SCALE GENOMIC DNA]</scope>
    <source>
        <strain evidence="5 7">TJ430</strain>
    </source>
</reference>
<reference evidence="6" key="2">
    <citation type="submission" date="2022-07" db="EMBL/GenBank/DDBJ databases">
        <title>Genomic of Streptomyces cavourensis F2.</title>
        <authorList>
            <person name="Hu S."/>
            <person name="Liang W."/>
        </authorList>
    </citation>
    <scope>NUCLEOTIDE SEQUENCE</scope>
    <source>
        <strain evidence="6">F2</strain>
    </source>
</reference>
<evidence type="ECO:0000256" key="3">
    <source>
        <dbReference type="ARBA" id="ARBA00023163"/>
    </source>
</evidence>
<keyword evidence="1" id="KW-0805">Transcription regulation</keyword>
<dbReference type="InterPro" id="IPR052362">
    <property type="entry name" value="HTH-GbsR_regulator"/>
</dbReference>
<dbReference type="InterPro" id="IPR036390">
    <property type="entry name" value="WH_DNA-bd_sf"/>
</dbReference>
<evidence type="ECO:0000256" key="1">
    <source>
        <dbReference type="ARBA" id="ARBA00023015"/>
    </source>
</evidence>
<dbReference type="SUPFAM" id="SSF46785">
    <property type="entry name" value="Winged helix' DNA-binding domain"/>
    <property type="match status" value="1"/>
</dbReference>
<organism evidence="5 7">
    <name type="scientific">Streptomyces cavourensis</name>
    <dbReference type="NCBI Taxonomy" id="67258"/>
    <lineage>
        <taxon>Bacteria</taxon>
        <taxon>Bacillati</taxon>
        <taxon>Actinomycetota</taxon>
        <taxon>Actinomycetes</taxon>
        <taxon>Kitasatosporales</taxon>
        <taxon>Streptomycetaceae</taxon>
        <taxon>Streptomyces</taxon>
    </lineage>
</organism>
<dbReference type="Proteomes" id="UP001058236">
    <property type="component" value="Chromosome"/>
</dbReference>
<feature type="compositionally biased region" description="Basic and acidic residues" evidence="4">
    <location>
        <begin position="1"/>
        <end position="12"/>
    </location>
</feature>
<dbReference type="PANTHER" id="PTHR38465">
    <property type="entry name" value="HTH-TYPE TRANSCRIPTIONAL REGULATOR MJ1563-RELATED"/>
    <property type="match status" value="1"/>
</dbReference>
<dbReference type="InterPro" id="IPR036388">
    <property type="entry name" value="WH-like_DNA-bd_sf"/>
</dbReference>
<dbReference type="EMBL" id="CP030930">
    <property type="protein sequence ID" value="AXI74883.1"/>
    <property type="molecule type" value="Genomic_DNA"/>
</dbReference>
<keyword evidence="8" id="KW-1185">Reference proteome</keyword>
<dbReference type="Gene3D" id="1.10.10.10">
    <property type="entry name" value="Winged helix-like DNA-binding domain superfamily/Winged helix DNA-binding domain"/>
    <property type="match status" value="1"/>
</dbReference>
<dbReference type="RefSeq" id="WP_114933405.1">
    <property type="nucleotide sequence ID" value="NZ_BMSP01000002.1"/>
</dbReference>
<dbReference type="GeneID" id="97761970"/>
<dbReference type="KEGG" id="scav:CVT27_28810"/>
<keyword evidence="3" id="KW-0804">Transcription</keyword>
<protein>
    <submittedName>
        <fullName evidence="5">ArsR family transcriptional regulator</fullName>
    </submittedName>
</protein>
<evidence type="ECO:0000313" key="5">
    <source>
        <dbReference type="EMBL" id="AXI74883.1"/>
    </source>
</evidence>
<name>A0AAD0Q9T7_9ACTN</name>
<dbReference type="GO" id="GO:0003677">
    <property type="term" value="F:DNA binding"/>
    <property type="evidence" value="ECO:0007669"/>
    <property type="project" value="UniProtKB-KW"/>
</dbReference>
<evidence type="ECO:0000256" key="4">
    <source>
        <dbReference type="SAM" id="MobiDB-lite"/>
    </source>
</evidence>
<accession>A0AAD0Q9T7</accession>
<keyword evidence="2" id="KW-0238">DNA-binding</keyword>
<evidence type="ECO:0000313" key="6">
    <source>
        <dbReference type="EMBL" id="UTR79240.1"/>
    </source>
</evidence>
<dbReference type="EMBL" id="CP101397">
    <property type="protein sequence ID" value="UTR79240.1"/>
    <property type="molecule type" value="Genomic_DNA"/>
</dbReference>